<evidence type="ECO:0000256" key="1">
    <source>
        <dbReference type="SAM" id="MobiDB-lite"/>
    </source>
</evidence>
<feature type="region of interest" description="Disordered" evidence="1">
    <location>
        <begin position="39"/>
        <end position="101"/>
    </location>
</feature>
<reference evidence="2" key="1">
    <citation type="submission" date="2011-04" db="EMBL/GenBank/DDBJ databases">
        <title>Evolution of plant cell wall degrading machinery underlies the functional diversity of forest fungi.</title>
        <authorList>
            <consortium name="US DOE Joint Genome Institute (JGI-PGF)"/>
            <person name="Eastwood D.C."/>
            <person name="Floudas D."/>
            <person name="Binder M."/>
            <person name="Majcherczyk A."/>
            <person name="Schneider P."/>
            <person name="Aerts A."/>
            <person name="Asiegbu F.O."/>
            <person name="Baker S.E."/>
            <person name="Barry K."/>
            <person name="Bendiksby M."/>
            <person name="Blumentritt M."/>
            <person name="Coutinho P.M."/>
            <person name="Cullen D."/>
            <person name="Cullen D."/>
            <person name="Gathman A."/>
            <person name="Goodell B."/>
            <person name="Henrissat B."/>
            <person name="Ihrmark K."/>
            <person name="Kauserud H."/>
            <person name="Kohler A."/>
            <person name="LaButti K."/>
            <person name="Lapidus A."/>
            <person name="Lavin J.L."/>
            <person name="Lee Y.-H."/>
            <person name="Lindquist E."/>
            <person name="Lilly W."/>
            <person name="Lucas S."/>
            <person name="Morin E."/>
            <person name="Murat C."/>
            <person name="Oguiza J.A."/>
            <person name="Park J."/>
            <person name="Pisabarro A.G."/>
            <person name="Riley R."/>
            <person name="Rosling A."/>
            <person name="Salamov A."/>
            <person name="Schmidt O."/>
            <person name="Schmutz J."/>
            <person name="Skrede I."/>
            <person name="Stenlid J."/>
            <person name="Wiebenga A."/>
            <person name="Xie X."/>
            <person name="Kues U."/>
            <person name="Hibbett D.S."/>
            <person name="Hoffmeister D."/>
            <person name="Hogberg N."/>
            <person name="Martin F."/>
            <person name="Grigoriev I.V."/>
            <person name="Watkinson S.C."/>
        </authorList>
    </citation>
    <scope>NUCLEOTIDE SEQUENCE</scope>
    <source>
        <strain evidence="2">S7.9</strain>
    </source>
</reference>
<dbReference type="EMBL" id="GL945431">
    <property type="protein sequence ID" value="EGO27240.1"/>
    <property type="molecule type" value="Genomic_DNA"/>
</dbReference>
<dbReference type="HOGENOM" id="CLU_114615_2_0_1"/>
<feature type="region of interest" description="Disordered" evidence="1">
    <location>
        <begin position="119"/>
        <end position="162"/>
    </location>
</feature>
<organism>
    <name type="scientific">Serpula lacrymans var. lacrymans (strain S7.9)</name>
    <name type="common">Dry rot fungus</name>
    <dbReference type="NCBI Taxonomy" id="578457"/>
    <lineage>
        <taxon>Eukaryota</taxon>
        <taxon>Fungi</taxon>
        <taxon>Dikarya</taxon>
        <taxon>Basidiomycota</taxon>
        <taxon>Agaricomycotina</taxon>
        <taxon>Agaricomycetes</taxon>
        <taxon>Agaricomycetidae</taxon>
        <taxon>Boletales</taxon>
        <taxon>Coniophorineae</taxon>
        <taxon>Serpulaceae</taxon>
        <taxon>Serpula</taxon>
    </lineage>
</organism>
<gene>
    <name evidence="2" type="ORF">SERLADRAFT_406403</name>
</gene>
<feature type="compositionally biased region" description="Basic and acidic residues" evidence="1">
    <location>
        <begin position="39"/>
        <end position="68"/>
    </location>
</feature>
<dbReference type="AlphaFoldDB" id="F8NPT4"/>
<feature type="compositionally biased region" description="Basic and acidic residues" evidence="1">
    <location>
        <begin position="119"/>
        <end position="140"/>
    </location>
</feature>
<dbReference type="RefSeq" id="XP_007315331.1">
    <property type="nucleotide sequence ID" value="XM_007315269.1"/>
</dbReference>
<accession>F8NPT4</accession>
<sequence>MASTAGPLDPKAVKQMEKIIEKEGKGEEKDFQHALKDLHATEKSESKASKAAYKAEKTLKKTEKKEQSAMKSLQKATHAHDMAVTNLHSAQTDAQVKQQQDVKLKQALEAKVTRVNEISKQKEIHNHERESRLSQIHERPNQAVGTSLGIPAPNASDVPGAH</sequence>
<protein>
    <submittedName>
        <fullName evidence="2">Uncharacterized protein</fullName>
    </submittedName>
</protein>
<proteinExistence type="predicted"/>
<evidence type="ECO:0000313" key="2">
    <source>
        <dbReference type="EMBL" id="EGO27240.1"/>
    </source>
</evidence>
<dbReference type="KEGG" id="sla:SERLADRAFT_406403"/>
<dbReference type="OrthoDB" id="3364747at2759"/>
<dbReference type="Proteomes" id="UP000008064">
    <property type="component" value="Unassembled WGS sequence"/>
</dbReference>
<dbReference type="GeneID" id="18812668"/>
<name>F8NPT4_SERL9</name>